<evidence type="ECO:0000259" key="10">
    <source>
        <dbReference type="PROSITE" id="PS50835"/>
    </source>
</evidence>
<name>A0A8D8Z8F6_9HEMI</name>
<reference evidence="11" key="1">
    <citation type="submission" date="2021-05" db="EMBL/GenBank/DDBJ databases">
        <authorList>
            <person name="Alioto T."/>
            <person name="Alioto T."/>
            <person name="Gomez Garrido J."/>
        </authorList>
    </citation>
    <scope>NUCLEOTIDE SEQUENCE</scope>
</reference>
<dbReference type="InterPro" id="IPR013783">
    <property type="entry name" value="Ig-like_fold"/>
</dbReference>
<evidence type="ECO:0000256" key="9">
    <source>
        <dbReference type="ARBA" id="ARBA00023319"/>
    </source>
</evidence>
<evidence type="ECO:0000313" key="11">
    <source>
        <dbReference type="EMBL" id="CAG6741547.1"/>
    </source>
</evidence>
<keyword evidence="4" id="KW-0677">Repeat</keyword>
<keyword evidence="3" id="KW-0732">Signal</keyword>
<organism evidence="11">
    <name type="scientific">Cacopsylla melanoneura</name>
    <dbReference type="NCBI Taxonomy" id="428564"/>
    <lineage>
        <taxon>Eukaryota</taxon>
        <taxon>Metazoa</taxon>
        <taxon>Ecdysozoa</taxon>
        <taxon>Arthropoda</taxon>
        <taxon>Hexapoda</taxon>
        <taxon>Insecta</taxon>
        <taxon>Pterygota</taxon>
        <taxon>Neoptera</taxon>
        <taxon>Paraneoptera</taxon>
        <taxon>Hemiptera</taxon>
        <taxon>Sternorrhyncha</taxon>
        <taxon>Psylloidea</taxon>
        <taxon>Psyllidae</taxon>
        <taxon>Psyllinae</taxon>
        <taxon>Cacopsylla</taxon>
    </lineage>
</organism>
<accession>A0A8D8Z8F6</accession>
<keyword evidence="9" id="KW-0393">Immunoglobulin domain</keyword>
<keyword evidence="7" id="KW-0472">Membrane</keyword>
<keyword evidence="8" id="KW-1015">Disulfide bond</keyword>
<dbReference type="SUPFAM" id="SSF48726">
    <property type="entry name" value="Immunoglobulin"/>
    <property type="match status" value="1"/>
</dbReference>
<dbReference type="GO" id="GO:0016020">
    <property type="term" value="C:membrane"/>
    <property type="evidence" value="ECO:0007669"/>
    <property type="project" value="UniProtKB-SubCell"/>
</dbReference>
<dbReference type="SMART" id="SM00408">
    <property type="entry name" value="IGc2"/>
    <property type="match status" value="1"/>
</dbReference>
<dbReference type="GO" id="GO:0048812">
    <property type="term" value="P:neuron projection morphogenesis"/>
    <property type="evidence" value="ECO:0007669"/>
    <property type="project" value="UniProtKB-ARBA"/>
</dbReference>
<evidence type="ECO:0000256" key="6">
    <source>
        <dbReference type="ARBA" id="ARBA00022989"/>
    </source>
</evidence>
<dbReference type="InterPro" id="IPR003598">
    <property type="entry name" value="Ig_sub2"/>
</dbReference>
<proteinExistence type="predicted"/>
<evidence type="ECO:0000256" key="1">
    <source>
        <dbReference type="ARBA" id="ARBA00004167"/>
    </source>
</evidence>
<evidence type="ECO:0000256" key="8">
    <source>
        <dbReference type="ARBA" id="ARBA00023157"/>
    </source>
</evidence>
<keyword evidence="2" id="KW-0812">Transmembrane</keyword>
<comment type="subcellular location">
    <subcellularLocation>
        <location evidence="1">Membrane</location>
        <topology evidence="1">Single-pass membrane protein</topology>
    </subcellularLocation>
</comment>
<dbReference type="PROSITE" id="PS50835">
    <property type="entry name" value="IG_LIKE"/>
    <property type="match status" value="1"/>
</dbReference>
<feature type="domain" description="Ig-like" evidence="10">
    <location>
        <begin position="9"/>
        <end position="96"/>
    </location>
</feature>
<dbReference type="Pfam" id="PF13927">
    <property type="entry name" value="Ig_3"/>
    <property type="match status" value="1"/>
</dbReference>
<dbReference type="EMBL" id="HBUF01427327">
    <property type="protein sequence ID" value="CAG6741547.1"/>
    <property type="molecule type" value="Transcribed_RNA"/>
</dbReference>
<evidence type="ECO:0000256" key="4">
    <source>
        <dbReference type="ARBA" id="ARBA00022737"/>
    </source>
</evidence>
<dbReference type="Gene3D" id="2.60.40.10">
    <property type="entry name" value="Immunoglobulins"/>
    <property type="match status" value="1"/>
</dbReference>
<evidence type="ECO:0000256" key="5">
    <source>
        <dbReference type="ARBA" id="ARBA00022889"/>
    </source>
</evidence>
<dbReference type="InterPro" id="IPR007110">
    <property type="entry name" value="Ig-like_dom"/>
</dbReference>
<dbReference type="FunFam" id="2.60.40.10:FF:000017">
    <property type="entry name" value="Down syndrome cell adhesion molecule b"/>
    <property type="match status" value="1"/>
</dbReference>
<dbReference type="GO" id="GO:0007155">
    <property type="term" value="P:cell adhesion"/>
    <property type="evidence" value="ECO:0007669"/>
    <property type="project" value="UniProtKB-KW"/>
</dbReference>
<sequence length="110" mass="12055">MEVQVMVLPRITPFDFESPIYAGEAAQVACMISEGDLPINITWLYGPHQGVTVNRVGGKASMLVIEKTGYEHRGTYTCTATNRAGSSNYSSLLYVNGNRVEVRPFLGPSR</sequence>
<dbReference type="SMART" id="SM00409">
    <property type="entry name" value="IG"/>
    <property type="match status" value="1"/>
</dbReference>
<dbReference type="InterPro" id="IPR003599">
    <property type="entry name" value="Ig_sub"/>
</dbReference>
<evidence type="ECO:0000256" key="7">
    <source>
        <dbReference type="ARBA" id="ARBA00023136"/>
    </source>
</evidence>
<dbReference type="InterPro" id="IPR036179">
    <property type="entry name" value="Ig-like_dom_sf"/>
</dbReference>
<evidence type="ECO:0000256" key="3">
    <source>
        <dbReference type="ARBA" id="ARBA00022729"/>
    </source>
</evidence>
<dbReference type="AlphaFoldDB" id="A0A8D8Z8F6"/>
<evidence type="ECO:0000256" key="2">
    <source>
        <dbReference type="ARBA" id="ARBA00022692"/>
    </source>
</evidence>
<keyword evidence="5" id="KW-0130">Cell adhesion</keyword>
<protein>
    <submittedName>
        <fullName evidence="11">Down syndrome cell adhesion molecule-like protein 1 homolog</fullName>
    </submittedName>
</protein>
<keyword evidence="6" id="KW-1133">Transmembrane helix</keyword>